<dbReference type="InterPro" id="IPR051925">
    <property type="entry name" value="RNA-binding_domain"/>
</dbReference>
<keyword evidence="5" id="KW-1185">Reference proteome</keyword>
<dbReference type="EMBL" id="LSDG01000045">
    <property type="protein sequence ID" value="KXB65236.1"/>
    <property type="molecule type" value="Genomic_DNA"/>
</dbReference>
<organism evidence="4 5">
    <name type="scientific">Aedoeadaptatus coxii</name>
    <dbReference type="NCBI Taxonomy" id="755172"/>
    <lineage>
        <taxon>Bacteria</taxon>
        <taxon>Bacillati</taxon>
        <taxon>Bacillota</taxon>
        <taxon>Tissierellia</taxon>
        <taxon>Tissierellales</taxon>
        <taxon>Peptoniphilaceae</taxon>
        <taxon>Aedoeadaptatus</taxon>
    </lineage>
</organism>
<dbReference type="RefSeq" id="WP_068369791.1">
    <property type="nucleotide sequence ID" value="NZ_KQ960182.1"/>
</dbReference>
<evidence type="ECO:0000313" key="4">
    <source>
        <dbReference type="EMBL" id="KXB65236.1"/>
    </source>
</evidence>
<dbReference type="PANTHER" id="PTHR40065:SF3">
    <property type="entry name" value="RNA-BINDING PROTEIN YHBY"/>
    <property type="match status" value="1"/>
</dbReference>
<name>A0A134AC07_9FIRM</name>
<dbReference type="STRING" id="755172.HMPREF1863_01744"/>
<dbReference type="SUPFAM" id="SSF75471">
    <property type="entry name" value="YhbY-like"/>
    <property type="match status" value="1"/>
</dbReference>
<accession>A0A134AC07</accession>
<dbReference type="PATRIC" id="fig|755172.3.peg.1703"/>
<reference evidence="5" key="1">
    <citation type="submission" date="2016-01" db="EMBL/GenBank/DDBJ databases">
        <authorList>
            <person name="Mitreva M."/>
            <person name="Pepin K.H."/>
            <person name="Mihindukulasuriya K.A."/>
            <person name="Fulton R."/>
            <person name="Fronick C."/>
            <person name="O'Laughlin M."/>
            <person name="Miner T."/>
            <person name="Herter B."/>
            <person name="Rosa B.A."/>
            <person name="Cordes M."/>
            <person name="Tomlinson C."/>
            <person name="Wollam A."/>
            <person name="Palsikar V.B."/>
            <person name="Mardis E.R."/>
            <person name="Wilson R.K."/>
        </authorList>
    </citation>
    <scope>NUCLEOTIDE SEQUENCE [LARGE SCALE GENOMIC DNA]</scope>
    <source>
        <strain evidence="5">DNF00729</strain>
    </source>
</reference>
<dbReference type="PROSITE" id="PS51295">
    <property type="entry name" value="CRM"/>
    <property type="match status" value="1"/>
</dbReference>
<keyword evidence="1 2" id="KW-0694">RNA-binding</keyword>
<evidence type="ECO:0000313" key="5">
    <source>
        <dbReference type="Proteomes" id="UP000070442"/>
    </source>
</evidence>
<dbReference type="Pfam" id="PF01985">
    <property type="entry name" value="CRS1_YhbY"/>
    <property type="match status" value="1"/>
</dbReference>
<dbReference type="OrthoDB" id="9797519at2"/>
<dbReference type="GO" id="GO:0003723">
    <property type="term" value="F:RNA binding"/>
    <property type="evidence" value="ECO:0007669"/>
    <property type="project" value="UniProtKB-UniRule"/>
</dbReference>
<dbReference type="PANTHER" id="PTHR40065">
    <property type="entry name" value="RNA-BINDING PROTEIN YHBY"/>
    <property type="match status" value="1"/>
</dbReference>
<evidence type="ECO:0000256" key="2">
    <source>
        <dbReference type="PROSITE-ProRule" id="PRU00626"/>
    </source>
</evidence>
<dbReference type="Gene3D" id="3.30.110.60">
    <property type="entry name" value="YhbY-like"/>
    <property type="match status" value="1"/>
</dbReference>
<comment type="caution">
    <text evidence="4">The sequence shown here is derived from an EMBL/GenBank/DDBJ whole genome shotgun (WGS) entry which is preliminary data.</text>
</comment>
<protein>
    <submittedName>
        <fullName evidence="4">RNA-binding protein, YhbY family</fullName>
    </submittedName>
</protein>
<feature type="domain" description="CRM" evidence="3">
    <location>
        <begin position="1"/>
        <end position="96"/>
    </location>
</feature>
<evidence type="ECO:0000256" key="1">
    <source>
        <dbReference type="ARBA" id="ARBA00022884"/>
    </source>
</evidence>
<dbReference type="AlphaFoldDB" id="A0A134AC07"/>
<evidence type="ECO:0000259" key="3">
    <source>
        <dbReference type="PROSITE" id="PS51295"/>
    </source>
</evidence>
<sequence>MITGKQRAELKKLSHGMRPLLQVGKNGITPALIKQVDALLEDHELVRITLLQNTAVSLEEAGRELTEALGAEFVQAIGSKLTIYRPSEENPKIVLE</sequence>
<proteinExistence type="predicted"/>
<dbReference type="SMART" id="SM01103">
    <property type="entry name" value="CRS1_YhbY"/>
    <property type="match status" value="1"/>
</dbReference>
<dbReference type="Proteomes" id="UP000070442">
    <property type="component" value="Unassembled WGS sequence"/>
</dbReference>
<dbReference type="InterPro" id="IPR001890">
    <property type="entry name" value="RNA-binding_CRM"/>
</dbReference>
<gene>
    <name evidence="4" type="ORF">HMPREF1863_01744</name>
</gene>
<dbReference type="InterPro" id="IPR035920">
    <property type="entry name" value="YhbY-like_sf"/>
</dbReference>